<keyword evidence="3" id="KW-0858">Xylan degradation</keyword>
<dbReference type="GO" id="GO:0045493">
    <property type="term" value="P:xylan catabolic process"/>
    <property type="evidence" value="ECO:0007669"/>
    <property type="project" value="UniProtKB-KW"/>
</dbReference>
<comment type="subcellular location">
    <subcellularLocation>
        <location evidence="1">Secreted</location>
    </subcellularLocation>
</comment>
<keyword evidence="6" id="KW-0119">Carbohydrate metabolism</keyword>
<evidence type="ECO:0000256" key="4">
    <source>
        <dbReference type="ARBA" id="ARBA00022729"/>
    </source>
</evidence>
<evidence type="ECO:0000256" key="1">
    <source>
        <dbReference type="ARBA" id="ARBA00004613"/>
    </source>
</evidence>
<sequence length="273" mass="30290">MTRFLALFALVTALPAILSAQTQSDRCHLDVPCALGDRSYHVKEPDGWDGTSPMPVLIHFHGWQRTGALPVQHQRISGATRRRGVLLIAPNGQRKTWNMWTPETEDVQFAADVLEDVRARYPVDADNIFLSGYSYGSIMAWRVACDRGSDMNVRALLGISGTISLAEDCAQAPREARHVHGLKDNVLDFPYGPGGDTMFPASLWRDRLDCTNVQTDGGDWSAVEFLTLTRTEWQDCAGGIKVTLDIHPGGHFIPHGWIARQLDELLGRTPVYP</sequence>
<dbReference type="GO" id="GO:0005576">
    <property type="term" value="C:extracellular region"/>
    <property type="evidence" value="ECO:0007669"/>
    <property type="project" value="UniProtKB-SubCell"/>
</dbReference>
<evidence type="ECO:0000256" key="3">
    <source>
        <dbReference type="ARBA" id="ARBA00022651"/>
    </source>
</evidence>
<dbReference type="RefSeq" id="WP_076629173.1">
    <property type="nucleotide sequence ID" value="NZ_CP019312.1"/>
</dbReference>
<dbReference type="PANTHER" id="PTHR38050">
    <property type="match status" value="1"/>
</dbReference>
<reference evidence="9 10" key="1">
    <citation type="submission" date="2017-01" db="EMBL/GenBank/DDBJ databases">
        <title>Complete genome of Tateyamaria omphalii DOK1-4 isolated from seawater in Dokdo.</title>
        <authorList>
            <person name="Kim J.H."/>
            <person name="Chi W.-J."/>
        </authorList>
    </citation>
    <scope>NUCLEOTIDE SEQUENCE [LARGE SCALE GENOMIC DNA]</scope>
    <source>
        <strain evidence="9 10">DOK1-4</strain>
    </source>
</reference>
<dbReference type="AlphaFoldDB" id="A0A1P8MXV6"/>
<evidence type="ECO:0000256" key="8">
    <source>
        <dbReference type="SAM" id="SignalP"/>
    </source>
</evidence>
<keyword evidence="10" id="KW-1185">Reference proteome</keyword>
<accession>A0A1P8MXV6</accession>
<dbReference type="PANTHER" id="PTHR38050:SF2">
    <property type="entry name" value="FERULOYL ESTERASE C-RELATED"/>
    <property type="match status" value="1"/>
</dbReference>
<proteinExistence type="predicted"/>
<dbReference type="SUPFAM" id="SSF53474">
    <property type="entry name" value="alpha/beta-Hydrolases"/>
    <property type="match status" value="1"/>
</dbReference>
<dbReference type="InterPro" id="IPR043595">
    <property type="entry name" value="FaeB/C/D"/>
</dbReference>
<evidence type="ECO:0000256" key="5">
    <source>
        <dbReference type="ARBA" id="ARBA00022801"/>
    </source>
</evidence>
<gene>
    <name evidence="9" type="ORF">BWR18_14435</name>
</gene>
<keyword evidence="4 8" id="KW-0732">Signal</keyword>
<keyword evidence="2" id="KW-0964">Secreted</keyword>
<dbReference type="EMBL" id="CP019312">
    <property type="protein sequence ID" value="APX12749.1"/>
    <property type="molecule type" value="Genomic_DNA"/>
</dbReference>
<dbReference type="GO" id="GO:0030600">
    <property type="term" value="F:feruloyl esterase activity"/>
    <property type="evidence" value="ECO:0007669"/>
    <property type="project" value="InterPro"/>
</dbReference>
<keyword evidence="7" id="KW-0624">Polysaccharide degradation</keyword>
<dbReference type="Gene3D" id="3.40.50.1820">
    <property type="entry name" value="alpha/beta hydrolase"/>
    <property type="match status" value="1"/>
</dbReference>
<name>A0A1P8MXV6_9RHOB</name>
<dbReference type="Proteomes" id="UP000186336">
    <property type="component" value="Chromosome"/>
</dbReference>
<evidence type="ECO:0000256" key="2">
    <source>
        <dbReference type="ARBA" id="ARBA00022525"/>
    </source>
</evidence>
<keyword evidence="5" id="KW-0378">Hydrolase</keyword>
<protein>
    <submittedName>
        <fullName evidence="9">Polyhydroxybutyrate depolymerase</fullName>
    </submittedName>
</protein>
<feature type="chain" id="PRO_5012026520" evidence="8">
    <location>
        <begin position="21"/>
        <end position="273"/>
    </location>
</feature>
<evidence type="ECO:0000313" key="10">
    <source>
        <dbReference type="Proteomes" id="UP000186336"/>
    </source>
</evidence>
<organism evidence="9 10">
    <name type="scientific">Tateyamaria omphalii</name>
    <dbReference type="NCBI Taxonomy" id="299262"/>
    <lineage>
        <taxon>Bacteria</taxon>
        <taxon>Pseudomonadati</taxon>
        <taxon>Pseudomonadota</taxon>
        <taxon>Alphaproteobacteria</taxon>
        <taxon>Rhodobacterales</taxon>
        <taxon>Roseobacteraceae</taxon>
        <taxon>Tateyamaria</taxon>
    </lineage>
</organism>
<dbReference type="STRING" id="299262.BWR18_14435"/>
<evidence type="ECO:0000313" key="9">
    <source>
        <dbReference type="EMBL" id="APX12749.1"/>
    </source>
</evidence>
<dbReference type="KEGG" id="tom:BWR18_14435"/>
<dbReference type="InterPro" id="IPR029058">
    <property type="entry name" value="AB_hydrolase_fold"/>
</dbReference>
<dbReference type="OrthoDB" id="9805640at2"/>
<feature type="signal peptide" evidence="8">
    <location>
        <begin position="1"/>
        <end position="20"/>
    </location>
</feature>
<evidence type="ECO:0000256" key="6">
    <source>
        <dbReference type="ARBA" id="ARBA00023277"/>
    </source>
</evidence>
<evidence type="ECO:0000256" key="7">
    <source>
        <dbReference type="ARBA" id="ARBA00023326"/>
    </source>
</evidence>